<proteinExistence type="predicted"/>
<evidence type="ECO:0000313" key="2">
    <source>
        <dbReference type="Proteomes" id="UP000245086"/>
    </source>
</evidence>
<evidence type="ECO:0008006" key="3">
    <source>
        <dbReference type="Google" id="ProtNLM"/>
    </source>
</evidence>
<dbReference type="EMBL" id="BFBR01000003">
    <property type="protein sequence ID" value="GBF57504.1"/>
    <property type="molecule type" value="Genomic_DNA"/>
</dbReference>
<reference evidence="1 2" key="1">
    <citation type="journal article" date="2018" name="Genome Announc.">
        <title>Draft Genome Sequence of "Candidatus Phycosocius bacilliformis," an Alphaproteobacterial Ectosymbiont of the Hydrocarbon-Producing Green Alga Botryococcus braunii.</title>
        <authorList>
            <person name="Tanabe Y."/>
            <person name="Yamaguchi H."/>
            <person name="Watanabe M.M."/>
        </authorList>
    </citation>
    <scope>NUCLEOTIDE SEQUENCE [LARGE SCALE GENOMIC DNA]</scope>
    <source>
        <strain evidence="1 2">BOTRYCO-2</strain>
    </source>
</reference>
<sequence>MNFAQVEIKSRQEWRDWLSANLDQTESIWLVTYKKGRGPYVSYDEQVEEALCFGWVDSRVAKLDADRTMLLMSPRRPESAWSALNKSRIAKMQNAGLMHPRGQAMVDLAKQSGTWDKLNEVDALIEPTDLLAALDAVAYAKENWALMSPSSRRGILEWILAAKRAETRKERIAATARLAGQGRKANFSAGRDAIAGAVGPQDTAHPEA</sequence>
<evidence type="ECO:0000313" key="1">
    <source>
        <dbReference type="EMBL" id="GBF57504.1"/>
    </source>
</evidence>
<gene>
    <name evidence="1" type="ORF">PbB2_01171</name>
</gene>
<protein>
    <recommendedName>
        <fullName evidence="3">Bacteriocin-protection protein, YdeI/OmpD-associated family</fullName>
    </recommendedName>
</protein>
<dbReference type="RefSeq" id="WP_108984390.1">
    <property type="nucleotide sequence ID" value="NZ_BFBR01000003.1"/>
</dbReference>
<dbReference type="AlphaFoldDB" id="A0A2P2E8Z9"/>
<accession>A0A2P2E8Z9</accession>
<dbReference type="OrthoDB" id="9796999at2"/>
<name>A0A2P2E8Z9_9PROT</name>
<comment type="caution">
    <text evidence="1">The sequence shown here is derived from an EMBL/GenBank/DDBJ whole genome shotgun (WGS) entry which is preliminary data.</text>
</comment>
<dbReference type="Pfam" id="PF13376">
    <property type="entry name" value="OmdA"/>
    <property type="match status" value="1"/>
</dbReference>
<organism evidence="1 2">
    <name type="scientific">Candidatus Phycosocius bacilliformis</name>
    <dbReference type="NCBI Taxonomy" id="1445552"/>
    <lineage>
        <taxon>Bacteria</taxon>
        <taxon>Pseudomonadati</taxon>
        <taxon>Pseudomonadota</taxon>
        <taxon>Alphaproteobacteria</taxon>
        <taxon>Caulobacterales</taxon>
        <taxon>Caulobacterales incertae sedis</taxon>
        <taxon>Candidatus Phycosocius</taxon>
    </lineage>
</organism>
<keyword evidence="2" id="KW-1185">Reference proteome</keyword>
<dbReference type="Proteomes" id="UP000245086">
    <property type="component" value="Unassembled WGS sequence"/>
</dbReference>